<dbReference type="Proteomes" id="UP000235371">
    <property type="component" value="Unassembled WGS sequence"/>
</dbReference>
<dbReference type="AlphaFoldDB" id="A0A2J6SN89"/>
<dbReference type="InParanoid" id="A0A2J6SN89"/>
<dbReference type="EMBL" id="KZ613912">
    <property type="protein sequence ID" value="PMD52213.1"/>
    <property type="molecule type" value="Genomic_DNA"/>
</dbReference>
<sequence length="62" mass="7238">MRPLASAVRIEELVSYSLLLASCRLPMQSQDSQWHDLAFSRLEVGCGFRRFQSNRRRAPFPR</sequence>
<protein>
    <submittedName>
        <fullName evidence="1">Uncharacterized protein</fullName>
    </submittedName>
</protein>
<keyword evidence="2" id="KW-1185">Reference proteome</keyword>
<organism evidence="1 2">
    <name type="scientific">Hyaloscypha bicolor E</name>
    <dbReference type="NCBI Taxonomy" id="1095630"/>
    <lineage>
        <taxon>Eukaryota</taxon>
        <taxon>Fungi</taxon>
        <taxon>Dikarya</taxon>
        <taxon>Ascomycota</taxon>
        <taxon>Pezizomycotina</taxon>
        <taxon>Leotiomycetes</taxon>
        <taxon>Helotiales</taxon>
        <taxon>Hyaloscyphaceae</taxon>
        <taxon>Hyaloscypha</taxon>
        <taxon>Hyaloscypha bicolor</taxon>
    </lineage>
</organism>
<evidence type="ECO:0000313" key="1">
    <source>
        <dbReference type="EMBL" id="PMD52213.1"/>
    </source>
</evidence>
<accession>A0A2J6SN89</accession>
<reference evidence="1 2" key="1">
    <citation type="submission" date="2016-04" db="EMBL/GenBank/DDBJ databases">
        <title>A degradative enzymes factory behind the ericoid mycorrhizal symbiosis.</title>
        <authorList>
            <consortium name="DOE Joint Genome Institute"/>
            <person name="Martino E."/>
            <person name="Morin E."/>
            <person name="Grelet G."/>
            <person name="Kuo A."/>
            <person name="Kohler A."/>
            <person name="Daghino S."/>
            <person name="Barry K."/>
            <person name="Choi C."/>
            <person name="Cichocki N."/>
            <person name="Clum A."/>
            <person name="Copeland A."/>
            <person name="Hainaut M."/>
            <person name="Haridas S."/>
            <person name="Labutti K."/>
            <person name="Lindquist E."/>
            <person name="Lipzen A."/>
            <person name="Khouja H.-R."/>
            <person name="Murat C."/>
            <person name="Ohm R."/>
            <person name="Olson A."/>
            <person name="Spatafora J."/>
            <person name="Veneault-Fourrey C."/>
            <person name="Henrissat B."/>
            <person name="Grigoriev I."/>
            <person name="Martin F."/>
            <person name="Perotto S."/>
        </authorList>
    </citation>
    <scope>NUCLEOTIDE SEQUENCE [LARGE SCALE GENOMIC DNA]</scope>
    <source>
        <strain evidence="1 2">E</strain>
    </source>
</reference>
<proteinExistence type="predicted"/>
<dbReference type="GeneID" id="36589969"/>
<dbReference type="RefSeq" id="XP_024729117.1">
    <property type="nucleotide sequence ID" value="XM_024881892.1"/>
</dbReference>
<dbReference type="PROSITE" id="PS51257">
    <property type="entry name" value="PROKAR_LIPOPROTEIN"/>
    <property type="match status" value="1"/>
</dbReference>
<name>A0A2J6SN89_9HELO</name>
<evidence type="ECO:0000313" key="2">
    <source>
        <dbReference type="Proteomes" id="UP000235371"/>
    </source>
</evidence>
<gene>
    <name evidence="1" type="ORF">K444DRAFT_621359</name>
</gene>